<reference evidence="4" key="1">
    <citation type="journal article" date="2019" name="J. Bacteriol.">
        <title>A Mutagenic Screen Identifies a TonB-Dependent Receptor Required for the Lanthanide Metal Switch in the Type I Methanotroph 'Methylotuvimicrobium buryatense' 5GB1C.</title>
        <authorList>
            <person name="Groom J.D."/>
            <person name="Ford S.M."/>
            <person name="Pesesky M.W."/>
            <person name="Lidstrom M.E."/>
        </authorList>
    </citation>
    <scope>NUCLEOTIDE SEQUENCE [LARGE SCALE GENOMIC DNA]</scope>
    <source>
        <strain evidence="4">5GB1C</strain>
    </source>
</reference>
<evidence type="ECO:0000313" key="3">
    <source>
        <dbReference type="EMBL" id="QCW82389.1"/>
    </source>
</evidence>
<dbReference type="GO" id="GO:0046872">
    <property type="term" value="F:metal ion binding"/>
    <property type="evidence" value="ECO:0007669"/>
    <property type="project" value="InterPro"/>
</dbReference>
<dbReference type="EMBL" id="CP035467">
    <property type="protein sequence ID" value="QCW82389.1"/>
    <property type="molecule type" value="Genomic_DNA"/>
</dbReference>
<dbReference type="Proteomes" id="UP000305881">
    <property type="component" value="Chromosome"/>
</dbReference>
<evidence type="ECO:0000259" key="2">
    <source>
        <dbReference type="PROSITE" id="PS50975"/>
    </source>
</evidence>
<sequence length="364" mass="41283">MNPSINNPILIIANSGRMLAEAAFQSGFMPWVIDLFADQDTLKYSERLFRIEALDEPFLKAIIAGFSSLHPMSPAVYGSGLEHYPKALELISRECELVGNDIKTIRLIQQKKCFFELLDHLEIDYPHVSFTEPKGTEQWLVKPETGEGGLGIRLFRAGMPTQRNLYWQEFIEGTACSALFLADGRNIRIIGFHTQWCENLNADQPFLFAGVINRCPLSAEQADIIHSWITAIVRAIPLKGLNTLDFIIQSERIYVLEINPRPSASMQLYDADLFRAHLNACRGNLDNTNFTSRTVCAYRIIYADRSITIPDAFCWPKACRDLPIAGSIIRKGQPICSIIARDINVRNVQRQLNEIRQTIFQSFN</sequence>
<dbReference type="InterPro" id="IPR011761">
    <property type="entry name" value="ATP-grasp"/>
</dbReference>
<proteinExistence type="predicted"/>
<dbReference type="PROSITE" id="PS50975">
    <property type="entry name" value="ATP_GRASP"/>
    <property type="match status" value="1"/>
</dbReference>
<dbReference type="SUPFAM" id="SSF56059">
    <property type="entry name" value="Glutathione synthetase ATP-binding domain-like"/>
    <property type="match status" value="1"/>
</dbReference>
<evidence type="ECO:0000313" key="4">
    <source>
        <dbReference type="Proteomes" id="UP000305881"/>
    </source>
</evidence>
<dbReference type="Gene3D" id="3.30.470.20">
    <property type="entry name" value="ATP-grasp fold, B domain"/>
    <property type="match status" value="1"/>
</dbReference>
<feature type="domain" description="ATP-grasp" evidence="2">
    <location>
        <begin position="232"/>
        <end position="296"/>
    </location>
</feature>
<keyword evidence="1" id="KW-0067">ATP-binding</keyword>
<organism evidence="3 4">
    <name type="scientific">Methylotuvimicrobium buryatense</name>
    <name type="common">Methylomicrobium buryatense</name>
    <dbReference type="NCBI Taxonomy" id="95641"/>
    <lineage>
        <taxon>Bacteria</taxon>
        <taxon>Pseudomonadati</taxon>
        <taxon>Pseudomonadota</taxon>
        <taxon>Gammaproteobacteria</taxon>
        <taxon>Methylococcales</taxon>
        <taxon>Methylococcaceae</taxon>
        <taxon>Methylotuvimicrobium</taxon>
    </lineage>
</organism>
<dbReference type="InterPro" id="IPR003806">
    <property type="entry name" value="ATP-grasp_PylC-type"/>
</dbReference>
<dbReference type="OrthoDB" id="5572734at2"/>
<protein>
    <submittedName>
        <fullName evidence="3">ATP-grasp domain-containing protein</fullName>
    </submittedName>
</protein>
<dbReference type="STRING" id="675511.GCA_000341735_01202"/>
<dbReference type="Pfam" id="PF02655">
    <property type="entry name" value="ATP-grasp_3"/>
    <property type="match status" value="1"/>
</dbReference>
<keyword evidence="1" id="KW-0547">Nucleotide-binding</keyword>
<gene>
    <name evidence="3" type="ORF">EQU24_09130</name>
</gene>
<dbReference type="RefSeq" id="WP_017839790.1">
    <property type="nucleotide sequence ID" value="NZ_CP035467.1"/>
</dbReference>
<dbReference type="AlphaFoldDB" id="A0A4P9UM58"/>
<accession>A0A4P9UM58</accession>
<keyword evidence="4" id="KW-1185">Reference proteome</keyword>
<evidence type="ECO:0000256" key="1">
    <source>
        <dbReference type="PROSITE-ProRule" id="PRU00409"/>
    </source>
</evidence>
<dbReference type="GO" id="GO:0005524">
    <property type="term" value="F:ATP binding"/>
    <property type="evidence" value="ECO:0007669"/>
    <property type="project" value="UniProtKB-UniRule"/>
</dbReference>
<dbReference type="PIRSF" id="PIRSF016817">
    <property type="entry name" value="UCP016817_carboligase"/>
    <property type="match status" value="1"/>
</dbReference>
<dbReference type="InterPro" id="IPR016677">
    <property type="entry name" value="UCP016817_carboligase"/>
</dbReference>
<dbReference type="KEGG" id="mbur:EQU24_09130"/>
<name>A0A4P9UM58_METBY</name>